<feature type="domain" description="Flagellin N-terminal" evidence="4">
    <location>
        <begin position="15"/>
        <end position="103"/>
    </location>
</feature>
<dbReference type="EMBL" id="LJSX01000004">
    <property type="protein sequence ID" value="KPQ12058.1"/>
    <property type="molecule type" value="Genomic_DNA"/>
</dbReference>
<comment type="subcellular location">
    <subcellularLocation>
        <location evidence="3">Secreted</location>
    </subcellularLocation>
    <subcellularLocation>
        <location evidence="3">Bacterial flagellum</location>
    </subcellularLocation>
</comment>
<dbReference type="Proteomes" id="UP000050497">
    <property type="component" value="Unassembled WGS sequence"/>
</dbReference>
<evidence type="ECO:0000256" key="1">
    <source>
        <dbReference type="ARBA" id="ARBA00005709"/>
    </source>
</evidence>
<comment type="caution">
    <text evidence="6">The sequence shown here is derived from an EMBL/GenBank/DDBJ whole genome shotgun (WGS) entry which is preliminary data.</text>
</comment>
<evidence type="ECO:0000313" key="9">
    <source>
        <dbReference type="Proteomes" id="UP000182800"/>
    </source>
</evidence>
<dbReference type="InterPro" id="IPR001029">
    <property type="entry name" value="Flagellin_N"/>
</dbReference>
<protein>
    <recommendedName>
        <fullName evidence="3">Flagellin</fullName>
    </recommendedName>
</protein>
<dbReference type="AlphaFoldDB" id="A0A0N8KER3"/>
<dbReference type="EMBL" id="FMBM01000002">
    <property type="protein sequence ID" value="SCC81448.1"/>
    <property type="molecule type" value="Genomic_DNA"/>
</dbReference>
<keyword evidence="7" id="KW-0969">Cilium</keyword>
<evidence type="ECO:0000256" key="3">
    <source>
        <dbReference type="RuleBase" id="RU362073"/>
    </source>
</evidence>
<evidence type="ECO:0000313" key="8">
    <source>
        <dbReference type="Proteomes" id="UP000050497"/>
    </source>
</evidence>
<dbReference type="STRING" id="1653334.GA0071312_2390"/>
<dbReference type="InterPro" id="IPR046358">
    <property type="entry name" value="Flagellin_C"/>
</dbReference>
<dbReference type="Gene3D" id="1.20.1330.10">
    <property type="entry name" value="f41 fragment of flagellin, N-terminal domain"/>
    <property type="match status" value="1"/>
</dbReference>
<sequence length="388" mass="39899">MSAINLSAGVRSNLLSLQGTAGLLEQTQNRLATGKKVNGPLDDAAAFFTAQGLNSRANDLSSITQGMQNGMKTIDAASKGIDSISTTMETMIGQVRQALQDPGSEPPESAGITAPADDSTAFVVEAAVGGGAAFDVTIATGDLSATDQAANAQTVVDAINGDANFQSNNLTAQLDDAGTGFTIVNESGQEVVLTEGASSGGTIDAVGDLTDARQALMNSYNDLRTELNALSADSGYNGNNLLMGDALEVVFNELTGDDRTSFTVSAKQADGTAFGNVTADRLGGAEGDATTFASNVNLESRLEALQSGVSELRSLSSQLGTAQTIVENRESFTKEMVNTLQAGADGLTLADMNEEAANNLALQTKQQLGQSALGLAIQNDQSVLQLLR</sequence>
<dbReference type="RefSeq" id="WP_074445148.1">
    <property type="nucleotide sequence ID" value="NZ_FMBM01000002.1"/>
</dbReference>
<dbReference type="GO" id="GO:0005198">
    <property type="term" value="F:structural molecule activity"/>
    <property type="evidence" value="ECO:0007669"/>
    <property type="project" value="UniProtKB-UniRule"/>
</dbReference>
<keyword evidence="7" id="KW-0282">Flagellum</keyword>
<dbReference type="Pfam" id="PF00669">
    <property type="entry name" value="Flagellin_N"/>
    <property type="match status" value="1"/>
</dbReference>
<dbReference type="InterPro" id="IPR001492">
    <property type="entry name" value="Flagellin"/>
</dbReference>
<name>A0A0N8KER3_9HYPH</name>
<dbReference type="GO" id="GO:0005576">
    <property type="term" value="C:extracellular region"/>
    <property type="evidence" value="ECO:0007669"/>
    <property type="project" value="UniProtKB-SubCell"/>
</dbReference>
<reference evidence="6 8" key="1">
    <citation type="submission" date="2015-09" db="EMBL/GenBank/DDBJ databases">
        <title>Identification and resolution of microdiversity through metagenomic sequencing of parallel consortia.</title>
        <authorList>
            <person name="Nelson W.C."/>
            <person name="Romine M.F."/>
            <person name="Lindemann S.R."/>
        </authorList>
    </citation>
    <scope>NUCLEOTIDE SEQUENCE [LARGE SCALE GENOMIC DNA]</scope>
    <source>
        <strain evidence="6">HL-109</strain>
    </source>
</reference>
<evidence type="ECO:0000259" key="5">
    <source>
        <dbReference type="Pfam" id="PF00700"/>
    </source>
</evidence>
<dbReference type="SUPFAM" id="SSF64518">
    <property type="entry name" value="Phase 1 flagellin"/>
    <property type="match status" value="2"/>
</dbReference>
<dbReference type="PANTHER" id="PTHR42792">
    <property type="entry name" value="FLAGELLIN"/>
    <property type="match status" value="1"/>
</dbReference>
<accession>A0A0N8KER3</accession>
<evidence type="ECO:0000313" key="7">
    <source>
        <dbReference type="EMBL" id="SCC81448.1"/>
    </source>
</evidence>
<reference evidence="7 9" key="2">
    <citation type="submission" date="2016-08" db="EMBL/GenBank/DDBJ databases">
        <authorList>
            <person name="Varghese N."/>
            <person name="Submissions Spin"/>
        </authorList>
    </citation>
    <scope>NUCLEOTIDE SEQUENCE [LARGE SCALE GENOMIC DNA]</scope>
    <source>
        <strain evidence="7 9">HL-109</strain>
    </source>
</reference>
<evidence type="ECO:0000259" key="4">
    <source>
        <dbReference type="Pfam" id="PF00669"/>
    </source>
</evidence>
<keyword evidence="7" id="KW-0966">Cell projection</keyword>
<organism evidence="6 8">
    <name type="scientific">Saliniramus fredricksonii</name>
    <dbReference type="NCBI Taxonomy" id="1653334"/>
    <lineage>
        <taxon>Bacteria</taxon>
        <taxon>Pseudomonadati</taxon>
        <taxon>Pseudomonadota</taxon>
        <taxon>Alphaproteobacteria</taxon>
        <taxon>Hyphomicrobiales</taxon>
        <taxon>Salinarimonadaceae</taxon>
        <taxon>Saliniramus</taxon>
    </lineage>
</organism>
<evidence type="ECO:0000256" key="2">
    <source>
        <dbReference type="ARBA" id="ARBA00023143"/>
    </source>
</evidence>
<keyword evidence="2 3" id="KW-0975">Bacterial flagellum</keyword>
<keyword evidence="9" id="KW-1185">Reference proteome</keyword>
<comment type="function">
    <text evidence="3">Flagellin is the subunit protein which polymerizes to form the filaments of bacterial flagella.</text>
</comment>
<dbReference type="Proteomes" id="UP000182800">
    <property type="component" value="Unassembled WGS sequence"/>
</dbReference>
<evidence type="ECO:0000313" key="6">
    <source>
        <dbReference type="EMBL" id="KPQ12058.1"/>
    </source>
</evidence>
<feature type="domain" description="Flagellin C-terminal" evidence="5">
    <location>
        <begin position="304"/>
        <end position="387"/>
    </location>
</feature>
<dbReference type="Pfam" id="PF00700">
    <property type="entry name" value="Flagellin_C"/>
    <property type="match status" value="1"/>
</dbReference>
<proteinExistence type="inferred from homology"/>
<dbReference type="PANTHER" id="PTHR42792:SF2">
    <property type="entry name" value="FLAGELLIN"/>
    <property type="match status" value="1"/>
</dbReference>
<keyword evidence="3" id="KW-0964">Secreted</keyword>
<comment type="similarity">
    <text evidence="1 3">Belongs to the bacterial flagellin family.</text>
</comment>
<gene>
    <name evidence="7" type="ORF">GA0071312_2390</name>
    <name evidence="6" type="ORF">HLUCCO17_04460</name>
</gene>
<dbReference type="OrthoDB" id="9808068at2"/>
<dbReference type="GO" id="GO:0009288">
    <property type="term" value="C:bacterial-type flagellum"/>
    <property type="evidence" value="ECO:0007669"/>
    <property type="project" value="UniProtKB-SubCell"/>
</dbReference>